<proteinExistence type="predicted"/>
<dbReference type="EMBL" id="LAZR01004502">
    <property type="protein sequence ID" value="KKN08026.1"/>
    <property type="molecule type" value="Genomic_DNA"/>
</dbReference>
<protein>
    <submittedName>
        <fullName evidence="1">Uncharacterized protein</fullName>
    </submittedName>
</protein>
<reference evidence="1" key="1">
    <citation type="journal article" date="2015" name="Nature">
        <title>Complex archaea that bridge the gap between prokaryotes and eukaryotes.</title>
        <authorList>
            <person name="Spang A."/>
            <person name="Saw J.H."/>
            <person name="Jorgensen S.L."/>
            <person name="Zaremba-Niedzwiedzka K."/>
            <person name="Martijn J."/>
            <person name="Lind A.E."/>
            <person name="van Eijk R."/>
            <person name="Schleper C."/>
            <person name="Guy L."/>
            <person name="Ettema T.J."/>
        </authorList>
    </citation>
    <scope>NUCLEOTIDE SEQUENCE</scope>
</reference>
<organism evidence="1">
    <name type="scientific">marine sediment metagenome</name>
    <dbReference type="NCBI Taxonomy" id="412755"/>
    <lineage>
        <taxon>unclassified sequences</taxon>
        <taxon>metagenomes</taxon>
        <taxon>ecological metagenomes</taxon>
    </lineage>
</organism>
<sequence>MMNGSSNTGKPSSSTSNKLKMSREAIEARKYFYDKFLEIRGYRYGYSYQKDAAVFQWACNIWPLIWVKGFIDFYLHWRDDFVMKSGWSVGVFRVKVNEMTGLNVHKSVWVKNHEKQSKLQNPKQILRKLFSGKE</sequence>
<dbReference type="AlphaFoldDB" id="A0A0F9Q429"/>
<gene>
    <name evidence="1" type="ORF">LCGC14_1060920</name>
</gene>
<name>A0A0F9Q429_9ZZZZ</name>
<evidence type="ECO:0000313" key="1">
    <source>
        <dbReference type="EMBL" id="KKN08026.1"/>
    </source>
</evidence>
<accession>A0A0F9Q429</accession>
<comment type="caution">
    <text evidence="1">The sequence shown here is derived from an EMBL/GenBank/DDBJ whole genome shotgun (WGS) entry which is preliminary data.</text>
</comment>